<proteinExistence type="predicted"/>
<keyword evidence="7" id="KW-0645">Protease</keyword>
<dbReference type="InterPro" id="IPR011509">
    <property type="entry name" value="RtxA_toxin"/>
</dbReference>
<evidence type="ECO:0000313" key="23">
    <source>
        <dbReference type="EMBL" id="OVZ82070.1"/>
    </source>
</evidence>
<dbReference type="SUPFAM" id="SSF158842">
    <property type="entry name" value="PMT central region-like"/>
    <property type="match status" value="1"/>
</dbReference>
<keyword evidence="10" id="KW-0677">Repeat</keyword>
<keyword evidence="15" id="KW-1043">Host membrane</keyword>
<evidence type="ECO:0000256" key="4">
    <source>
        <dbReference type="ARBA" id="ARBA00022511"/>
    </source>
</evidence>
<feature type="compositionally biased region" description="Polar residues" evidence="21">
    <location>
        <begin position="1299"/>
        <end position="1324"/>
    </location>
</feature>
<keyword evidence="17" id="KW-0446">Lipid-binding</keyword>
<feature type="region of interest" description="Disordered" evidence="21">
    <location>
        <begin position="1477"/>
        <end position="1612"/>
    </location>
</feature>
<evidence type="ECO:0000256" key="11">
    <source>
        <dbReference type="ARBA" id="ARBA00022801"/>
    </source>
</evidence>
<reference evidence="23 24" key="1">
    <citation type="submission" date="2017-05" db="EMBL/GenBank/DDBJ databases">
        <title>Whole genome sequencing of Yersinia kristensenii.</title>
        <authorList>
            <person name="Campioni F."/>
        </authorList>
    </citation>
    <scope>NUCLEOTIDE SEQUENCE [LARGE SCALE GENOMIC DNA]</scope>
    <source>
        <strain evidence="23 24">CFSAN060538</strain>
    </source>
</reference>
<dbReference type="GO" id="GO:0008234">
    <property type="term" value="F:cysteine-type peptidase activity"/>
    <property type="evidence" value="ECO:0007669"/>
    <property type="project" value="UniProtKB-KW"/>
</dbReference>
<dbReference type="GO" id="GO:0044164">
    <property type="term" value="C:host cell cytosol"/>
    <property type="evidence" value="ECO:0007669"/>
    <property type="project" value="UniProtKB-SubCell"/>
</dbReference>
<evidence type="ECO:0000256" key="8">
    <source>
        <dbReference type="ARBA" id="ARBA00022679"/>
    </source>
</evidence>
<keyword evidence="6" id="KW-0800">Toxin</keyword>
<dbReference type="Pfam" id="PF20899">
    <property type="entry name" value="PMT_C2"/>
    <property type="match status" value="1"/>
</dbReference>
<feature type="region of interest" description="Disordered" evidence="21">
    <location>
        <begin position="2409"/>
        <end position="2429"/>
    </location>
</feature>
<feature type="compositionally biased region" description="Basic and acidic residues" evidence="21">
    <location>
        <begin position="1499"/>
        <end position="1523"/>
    </location>
</feature>
<dbReference type="InterPro" id="IPR048461">
    <property type="entry name" value="ToxA-like_C2"/>
</dbReference>
<dbReference type="Gene3D" id="3.40.50.11050">
    <property type="match status" value="1"/>
</dbReference>
<sequence length="3275" mass="352043">MSKASNRSTEYFFTGVYNGDDSNNDIDAIGLGGMIYARGGDDDIFVGSIAAKVEAGSGDDTIKGGSAYLEVLDTTGQLTVKGAAGAMNIIKEGDGDIDATVVAGANIITHTGNSGSMNVFAIGSYNKITRKSDGYGGNGKLTLEDIILGDARLENKVLGIKTDKVGAVKKSGYYLYKHHYQYGGNSFKIFTKVSVFQDEITGELMAKKNTTKFLFDSGTGRWRRYNDYDYNSNNLVDINYKVKLTKIKNGYSNELPKRWLGGYNLLLKYEDELVLKKDNLTLNAIKLSDGNSLSAIKSTGKSGAYYFVSRNYIYEIVISDAYTRVNIDGETILTPCQGMKIIPYQRSVPKGLVSRPNAKINKIPDGLVERTGSTDIGRYKRVVDIANIPSIDSVSYSINKEVMVDKKLNRLEPNKVSNITNMNLINSSDDINFEGGGIANVIESDVVSGNVTFKGGGAANIITHTAVKGNTDFTGGGIANIIVKSGGEGNLTFNGAGLANVLVHKSQKGDMKVNAGGAVNVMVRLGNGQYDVTLIALGNISVHSGDGNSIVKMLGGLNTHTQIGDGEAFWIAAGGLNVLTKKGQGSLFSVVGGGGNVITSMGQGDLTIVALGLGNIITHISDDEHHARTTVIAVAAANIVTKKGRGDMRVILAGGLNVLTHIGDGKTDTIMLGGGNILTKVGNGSANGIIFGLGNIFTHVGDGQTLGVMAGGGNIYTKVGDGTTIAAMLAAGNIMTHIGDGNTYVLMAALGNVITKVGDGDLLALMIAKGNILTQVGNGQTFALMLAKGGNILTKVGDGMTLAAMISIANVMTHVGHGETFALMIGKANIFTKVGSGLTVAVMVGNINVYSQINNHKNESIGIGVFIGKLNVMTKVGDGTALAIMVGKANIMTHIGNGITGGIALAKGNIITKVGDGFMGILAKADGNVITHVGTGITAVVLHGKGNILTKVGNDTTIGLLISQTGNIMTHIGNGMTIGIAKGKGNIITKIGNGTGINAVWGELNVITQVGDGDRYNFVKGKGNVITRVGNGQEVTVTKGDANIVSAIGDIDNYTFAWGKQNIITAVGSGRSVVVAKANNNIVTKVGDGDAYNVLWADNNIATTVGDGNAITVAKGKINITTDIGDGLNVTAVYGDTNINTKVGDGTSINVAWGKYNVNTKVGDGLNVAVMKGQANANINVGDGLSVVAIYGRNNVSIKVGNGDYYSLSVASSNTQSNKLSALFGNIKQNLLGRSGSQAIDYLVNGNEGQTTGFSNGHGGFNLPEVNNLNGFNLNETAVSRSFESESAAYDFNAKSDNITNIDAPNLESTKNNASKALGSSDNTSIKDDVQRSKAHSEIESKVGGDKARAEGDAEQFQRYKDKQTENASVIQSQIEGTDKVALAATGADYQQQMEQQANELLTEQQRIGQSINNISDDEDTTSGESYRQHFAETLLKDVNEKLGESLKTAHDNLDKSQAKANEYKSTMNDAIAQSESALAKGEQDKNKADAAKATAELEAEKRKTEAKQQKKKANEANRKAQEDVVTAKSRGEGHLKEANNEADAAAREAKSVKRSEGDTPKNRREAEGSGLSQSQKAYHTDVKEVSDTSISPDESFIPDRQPLAPADGRITNKISNNSAVEGLTTAQSKLKEVNILSNKLREDNFGYNVLDIVKKRGRKNSSVEIELNVIFSKNELKKQASVMGKPIGSSYQKILNTIDLVNTTSDYERIKNVFILKGEIESYISEHPTSGRNKAFLTLGEKIDKSLFNSKMQPAKNAILRLTKTQPEIAARLYEVAVRESQGSHVGLTNMMHVWISEDGYLTLLKGFEGIIPDRNLLNFDPTYHIAMGDQFDECKTKLLQAQSNGELRQVYINESTRSFTIGYTYEEMASFRARGSENSQFFSYMLNEVAGRNNSTDRSKELNWLDNCADKKFLKQLQLSRLDQIESIYQRNKKIDFTSWDSKYSGVSRDRINRELNQHGDVDGQLSVLLRGNQGLLIGETHGSQEEGRRFVIEQISELKRHGVTTIGLEHLRREHIQPLIDDYYRTGVISPDLNTFLTVKGVKNIVTTAFENKVKIICLDDNSTSKGSGNHSLMYRAGSANNVAVDILKQIPANEKFVVIYGEAHLKSHVGIESPVSGISHQMKLPILQVDVNNRLTVSADDQTQRTIYPSNNTTGLPRIIFPATLSDTSTKRNTRQSVDNWEVVTVKSSNSWSFSQYNGQIIVQLENDPIAAEAAANLAAKHPGSILVQLDSDGQYRVVAGDPATLQGNIRWQLVGHGRDGNNGQDNQTMANVSATELASRMKRFKDKLNNDYHIKSTPNYISLVGCSLVDKKRQQGFARQFITELGQQGIKADVAARNTRVLVNEQGRKNTLDDNGNLKHKVGSDKVILRLNNEGQIESITEKVNNNVHLAEIDIHRVGTKNIDSPASGAIGRNTEEFSPPERKQRIDTVAPSTDNNQAVSYAGNINIQIGDDEFTSINWGTSNLGIKVGHGGFKTLAFGDNNIMIHIGDGASKHSVNIGGYQAFEGVQAFMGSRNISFNYGHSNDLIFMTEKTVLSPPLVNPFDGATRICVALENIANEGYGGDWLQAQAQQWTFSGAKQYLNELSALDSTSNVEYNSLIEIDSQLIRSGRGLKSDINATLNKKYNQWLGKPSATENNHQVKITKADKLRKLNDTMVFNIAVGGQGADIIVTNSNWNFTFGDNIQSIMDINLGSLFAISTQQVTRSGRVKTTMTYSIDDMPRQIKNQLINKLSLVESDMTLGDIFGVDYDAAGNIVSRTGEDIDGEKILKEMIAVVAEFGGEKLNALSDPQKLLNGLKANLNMGENAITSFAQTHGLQDKAPNEIDETATVNASGSRTTQLPENKDQAFGFSSLNLPNLFATLFNKDKQTEMADRVNNLKQNMAQDLLNMEEKTFDFLRNSGFLRGDGDLNWSLGNYNFTLGGHGNDLGAYLGDNNNFWGGQGDDAFYGMGISNVFTGGQGNDTGVLMGRENTMFGGAGDDTAVLAGRINHANLGAGNDKAFLFGEAGTVNMGDGDDYAVVAGHYNRTDGEQGQDYVVLMGNNNVAELGEGNDYGVVLGNENSVSGDQGSDTIKLMGYSSVIMGGDGNDHLIADVISKFSEFLGGEGDDKLELGGYQNKFSGLDGVDSFVVSTSVIDCTVTDISREDKILMNNVSWRDLWLQRSGYDLTILVRRPIADDSAQGDFERVGSVTFNDYFNGKRAAIVVSDKGVNGSPHGYEALTDSAIDGLVQNMNNFPVSDGKSSFVGQMDTQIQQKIAGLWANTTLCAA</sequence>
<dbReference type="SUPFAM" id="SSF51120">
    <property type="entry name" value="beta-Roll"/>
    <property type="match status" value="2"/>
</dbReference>
<evidence type="ECO:0000256" key="9">
    <source>
        <dbReference type="ARBA" id="ARBA00022723"/>
    </source>
</evidence>
<evidence type="ECO:0000256" key="12">
    <source>
        <dbReference type="ARBA" id="ARBA00022807"/>
    </source>
</evidence>
<evidence type="ECO:0000313" key="24">
    <source>
        <dbReference type="Proteomes" id="UP000195840"/>
    </source>
</evidence>
<evidence type="ECO:0000256" key="19">
    <source>
        <dbReference type="ARBA" id="ARBA00023200"/>
    </source>
</evidence>
<dbReference type="GO" id="GO:0005576">
    <property type="term" value="C:extracellular region"/>
    <property type="evidence" value="ECO:0007669"/>
    <property type="project" value="UniProtKB-SubCell"/>
</dbReference>
<evidence type="ECO:0000256" key="16">
    <source>
        <dbReference type="ARBA" id="ARBA00023026"/>
    </source>
</evidence>
<keyword evidence="16" id="KW-0843">Virulence</keyword>
<comment type="subcellular location">
    <subcellularLocation>
        <location evidence="2">Host cell membrane</location>
    </subcellularLocation>
    <subcellularLocation>
        <location evidence="20">Host cytoplasm</location>
        <location evidence="20">Host cytosol</location>
    </subcellularLocation>
    <subcellularLocation>
        <location evidence="3">Secreted</location>
    </subcellularLocation>
</comment>
<keyword evidence="9" id="KW-0479">Metal-binding</keyword>
<accession>A0AB73NLX3</accession>
<evidence type="ECO:0000256" key="21">
    <source>
        <dbReference type="SAM" id="MobiDB-lite"/>
    </source>
</evidence>
<organism evidence="23 24">
    <name type="scientific">Yersinia kristensenii</name>
    <dbReference type="NCBI Taxonomy" id="28152"/>
    <lineage>
        <taxon>Bacteria</taxon>
        <taxon>Pseudomonadati</taxon>
        <taxon>Pseudomonadota</taxon>
        <taxon>Gammaproteobacteria</taxon>
        <taxon>Enterobacterales</taxon>
        <taxon>Yersiniaceae</taxon>
        <taxon>Yersinia</taxon>
    </lineage>
</organism>
<dbReference type="InterPro" id="IPR049824">
    <property type="entry name" value="RtxA-like_C80"/>
</dbReference>
<keyword evidence="11" id="KW-0378">Hydrolase</keyword>
<dbReference type="Pfam" id="PF21735">
    <property type="entry name" value="RtxA_C"/>
    <property type="match status" value="7"/>
</dbReference>
<dbReference type="InterPro" id="IPR011049">
    <property type="entry name" value="Serralysin-like_metalloprot_C"/>
</dbReference>
<dbReference type="GO" id="GO:0016740">
    <property type="term" value="F:transferase activity"/>
    <property type="evidence" value="ECO:0007669"/>
    <property type="project" value="UniProtKB-KW"/>
</dbReference>
<gene>
    <name evidence="23" type="ORF">CBW52_07070</name>
</gene>
<feature type="compositionally biased region" description="Basic and acidic residues" evidence="21">
    <location>
        <begin position="1325"/>
        <end position="1354"/>
    </location>
</feature>
<feature type="compositionally biased region" description="Basic and acidic residues" evidence="21">
    <location>
        <begin position="1482"/>
        <end position="1491"/>
    </location>
</feature>
<keyword evidence="13" id="KW-0068">Autocatalytic cleavage</keyword>
<dbReference type="Pfam" id="PF07634">
    <property type="entry name" value="RtxA"/>
    <property type="match status" value="26"/>
</dbReference>
<dbReference type="CDD" id="cd16840">
    <property type="entry name" value="toxin_MLD"/>
    <property type="match status" value="1"/>
</dbReference>
<evidence type="ECO:0000256" key="18">
    <source>
        <dbReference type="ARBA" id="ARBA00023136"/>
    </source>
</evidence>
<evidence type="ECO:0000256" key="7">
    <source>
        <dbReference type="ARBA" id="ARBA00022670"/>
    </source>
</evidence>
<dbReference type="Gene3D" id="1.20.140.180">
    <property type="match status" value="1"/>
</dbReference>
<dbReference type="InterPro" id="IPR048568">
    <property type="entry name" value="RtxA_C"/>
</dbReference>
<evidence type="ECO:0000256" key="14">
    <source>
        <dbReference type="ARBA" id="ARBA00022842"/>
    </source>
</evidence>
<keyword evidence="8" id="KW-0808">Transferase</keyword>
<feature type="domain" description="Peptidase C80" evidence="22">
    <location>
        <begin position="2192"/>
        <end position="2376"/>
    </location>
</feature>
<feature type="compositionally biased region" description="Basic and acidic residues" evidence="21">
    <location>
        <begin position="1530"/>
        <end position="1568"/>
    </location>
</feature>
<feature type="region of interest" description="Disordered" evidence="21">
    <location>
        <begin position="1299"/>
        <end position="1354"/>
    </location>
</feature>
<keyword evidence="24" id="KW-1185">Reference proteome</keyword>
<dbReference type="Pfam" id="PF11647">
    <property type="entry name" value="MLD"/>
    <property type="match status" value="1"/>
</dbReference>
<evidence type="ECO:0000256" key="15">
    <source>
        <dbReference type="ARBA" id="ARBA00022870"/>
    </source>
</evidence>
<dbReference type="GO" id="GO:0046872">
    <property type="term" value="F:metal ion binding"/>
    <property type="evidence" value="ECO:0007669"/>
    <property type="project" value="UniProtKB-KW"/>
</dbReference>
<dbReference type="Gene3D" id="3.40.50.11550">
    <property type="match status" value="1"/>
</dbReference>
<evidence type="ECO:0000256" key="2">
    <source>
        <dbReference type="ARBA" id="ARBA00004165"/>
    </source>
</evidence>
<dbReference type="CDD" id="cd20501">
    <property type="entry name" value="C80_RtxA-like"/>
    <property type="match status" value="1"/>
</dbReference>
<dbReference type="GO" id="GO:0090729">
    <property type="term" value="F:toxin activity"/>
    <property type="evidence" value="ECO:0007669"/>
    <property type="project" value="UniProtKB-KW"/>
</dbReference>
<keyword evidence="18" id="KW-0472">Membrane</keyword>
<dbReference type="GO" id="GO:0006508">
    <property type="term" value="P:proteolysis"/>
    <property type="evidence" value="ECO:0007669"/>
    <property type="project" value="UniProtKB-KW"/>
</dbReference>
<evidence type="ECO:0000256" key="10">
    <source>
        <dbReference type="ARBA" id="ARBA00022737"/>
    </source>
</evidence>
<dbReference type="Pfam" id="PF11713">
    <property type="entry name" value="Peptidase_C80"/>
    <property type="match status" value="1"/>
</dbReference>
<dbReference type="SUPFAM" id="SSF159501">
    <property type="entry name" value="EreA/ChaN-like"/>
    <property type="match status" value="1"/>
</dbReference>
<evidence type="ECO:0000256" key="13">
    <source>
        <dbReference type="ARBA" id="ARBA00022813"/>
    </source>
</evidence>
<comment type="caution">
    <text evidence="23">The sequence shown here is derived from an EMBL/GenBank/DDBJ whole genome shotgun (WGS) entry which is preliminary data.</text>
</comment>
<dbReference type="NCBIfam" id="NF012221">
    <property type="entry name" value="MARTX_Nterm"/>
    <property type="match status" value="1"/>
</dbReference>
<dbReference type="Proteomes" id="UP000195840">
    <property type="component" value="Unassembled WGS sequence"/>
</dbReference>
<dbReference type="InterPro" id="IPR020974">
    <property type="entry name" value="CPD_dom"/>
</dbReference>
<dbReference type="InterPro" id="IPR020972">
    <property type="entry name" value="Dermonecrotic/RTX_toxin_MLD"/>
</dbReference>
<dbReference type="GO" id="GO:0008289">
    <property type="term" value="F:lipid binding"/>
    <property type="evidence" value="ECO:0007669"/>
    <property type="project" value="UniProtKB-KW"/>
</dbReference>
<dbReference type="CDD" id="cd14729">
    <property type="entry name" value="RtxA-like"/>
    <property type="match status" value="1"/>
</dbReference>
<dbReference type="GO" id="GO:0020002">
    <property type="term" value="C:host cell plasma membrane"/>
    <property type="evidence" value="ECO:0007669"/>
    <property type="project" value="UniProtKB-SubCell"/>
</dbReference>
<keyword evidence="19" id="KW-1035">Host cytoplasm</keyword>
<dbReference type="PROSITE" id="PS51771">
    <property type="entry name" value="CGT_MARTX_CPD"/>
    <property type="match status" value="1"/>
</dbReference>
<keyword evidence="14" id="KW-0460">Magnesium</keyword>
<keyword evidence="12" id="KW-0788">Thiol protease</keyword>
<evidence type="ECO:0000256" key="17">
    <source>
        <dbReference type="ARBA" id="ARBA00023121"/>
    </source>
</evidence>
<protein>
    <submittedName>
        <fullName evidence="23">RTX toxin RtxA</fullName>
    </submittedName>
</protein>
<evidence type="ECO:0000256" key="20">
    <source>
        <dbReference type="ARBA" id="ARBA00023586"/>
    </source>
</evidence>
<name>A0AB73NLX3_YERKR</name>
<dbReference type="Gene3D" id="2.160.20.160">
    <property type="match status" value="1"/>
</dbReference>
<feature type="compositionally biased region" description="Basic and acidic residues" evidence="21">
    <location>
        <begin position="2419"/>
        <end position="2429"/>
    </location>
</feature>
<dbReference type="InterPro" id="IPR038383">
    <property type="entry name" value="CPD_dom_sf"/>
</dbReference>
<evidence type="ECO:0000256" key="1">
    <source>
        <dbReference type="ARBA" id="ARBA00001946"/>
    </source>
</evidence>
<evidence type="ECO:0000259" key="22">
    <source>
        <dbReference type="PROSITE" id="PS51771"/>
    </source>
</evidence>
<evidence type="ECO:0000256" key="5">
    <source>
        <dbReference type="ARBA" id="ARBA00022525"/>
    </source>
</evidence>
<evidence type="ECO:0000256" key="6">
    <source>
        <dbReference type="ARBA" id="ARBA00022656"/>
    </source>
</evidence>
<dbReference type="RefSeq" id="WP_087795042.1">
    <property type="nucleotide sequence ID" value="NZ_CAWNET010000060.1"/>
</dbReference>
<evidence type="ECO:0000256" key="3">
    <source>
        <dbReference type="ARBA" id="ARBA00004613"/>
    </source>
</evidence>
<comment type="cofactor">
    <cofactor evidence="1">
        <name>Mg(2+)</name>
        <dbReference type="ChEBI" id="CHEBI:18420"/>
    </cofactor>
</comment>
<dbReference type="EMBL" id="NHOG01000008">
    <property type="protein sequence ID" value="OVZ82070.1"/>
    <property type="molecule type" value="Genomic_DNA"/>
</dbReference>
<keyword evidence="5" id="KW-0964">Secreted</keyword>
<keyword evidence="4" id="KW-1032">Host cell membrane</keyword>